<feature type="coiled-coil region" evidence="1">
    <location>
        <begin position="308"/>
        <end position="335"/>
    </location>
</feature>
<dbReference type="RefSeq" id="WP_066674209.1">
    <property type="nucleotide sequence ID" value="NZ_CABMIZ010000004.1"/>
</dbReference>
<evidence type="ECO:0000313" key="4">
    <source>
        <dbReference type="EMBL" id="AYE34796.1"/>
    </source>
</evidence>
<evidence type="ECO:0000259" key="3">
    <source>
        <dbReference type="Pfam" id="PF13514"/>
    </source>
</evidence>
<dbReference type="Proteomes" id="UP000280586">
    <property type="component" value="Chromosome"/>
</dbReference>
<evidence type="ECO:0000256" key="2">
    <source>
        <dbReference type="SAM" id="Phobius"/>
    </source>
</evidence>
<name>A0A9N7PJG5_CLOSE</name>
<reference evidence="5" key="2">
    <citation type="submission" date="2022-06" db="EMBL/GenBank/DDBJ databases">
        <authorList>
            <person name="Holder M.E."/>
            <person name="Ajami N.J."/>
            <person name="Petrosino J.F."/>
        </authorList>
    </citation>
    <scope>NUCLEOTIDE SEQUENCE</scope>
    <source>
        <strain evidence="5">RMA 8861</strain>
    </source>
</reference>
<sequence>MIIRKANIVAFAGITNKIIEFSNGINIIYGGNEAGKSTIQNFIKIWLFGMNSKRSKYIKNNDRLRFTPISGEKIKGQLYVEHLNRIYIIERSFGLSKKEDTSEVLDALTGEKIDWISKNEPGKYFLDVNLATFSRTLFISQLGVGVSKDKDDEIMERAANLLGSGNEKISIQKSMERLESIKKSLVTIRKTGQLDLLRSRYSDLLEERYERSKLAEQNIDNEEKIIVLKDKRSFLRKELKNLEIYKKYKKKIKLQKEYEEITEYLKKSEELKRKERFIEESISANGNIIDISFLNDIKEENSLYLSLLDLKSQSYENLNESVEAYNRKRDSFKDVLFVEKLDTSVKEKILRNTMEQEVLKEKLSAYETLNDDIKKLNLEMDKRKAFIGDIIKFKGVREDIDSLLKKYEEKLKELKFKMENNKSLSINEADIKTMEKKLLSNRLIFFITIGVLTVSIMLFKVNLIILLPLIVISIFFGNKLFRISVDLKGVEASKRNIYNMEELHNEIACIEEKLFSFNGLVNAKNYEDFIKKLKTYDDFIVYEEKQKTKISEKQIQLKSINIEEVKERYNENLHQLNYIFELANTDDINEIIQMISKYEVSSKEVLSLKIEIEKEKESVERLDREIKIREDRLNDKLESLGLKEINLENLEEKLLEIKNKILQRDDIKRSLESIEETYKALTKDKDIGGIKEEIKEIINEDISYSYESEEEIDNQIKSKSNDLIELEKSIKDVENEINTKFIGKRDLSTIDEEIEEVSSQISKSEKRLKATEVAIETLEEAFREARTNFGPMLNSKVLNYFKEFSKNEYSEVMVSDSYEIKVRNKENLLLPGDLLSNGANDQLYLSLRLAFIEMLYNESEIPIILDDAFVQYDDERVKNVLSVLYKNEFKQLLIFTCQNREKKILDNKNLDNNYICL</sequence>
<keyword evidence="2" id="KW-1133">Transmembrane helix</keyword>
<dbReference type="Pfam" id="PF13514">
    <property type="entry name" value="AAA_27"/>
    <property type="match status" value="1"/>
</dbReference>
<dbReference type="SUPFAM" id="SSF52540">
    <property type="entry name" value="P-loop containing nucleoside triphosphate hydrolases"/>
    <property type="match status" value="2"/>
</dbReference>
<dbReference type="EMBL" id="CP099799">
    <property type="protein sequence ID" value="USS01390.1"/>
    <property type="molecule type" value="Genomic_DNA"/>
</dbReference>
<dbReference type="KEGG" id="csep:CP523_10500"/>
<reference evidence="4 6" key="1">
    <citation type="submission" date="2017-09" db="EMBL/GenBank/DDBJ databases">
        <authorList>
            <person name="Thomas P."/>
            <person name="Seyboldt C."/>
        </authorList>
    </citation>
    <scope>NUCLEOTIDE SEQUENCE [LARGE SCALE GENOMIC DNA]</scope>
    <source>
        <strain evidence="4 6">DSM 7534</strain>
    </source>
</reference>
<feature type="transmembrane region" description="Helical" evidence="2">
    <location>
        <begin position="443"/>
        <end position="476"/>
    </location>
</feature>
<dbReference type="PANTHER" id="PTHR41259:SF1">
    <property type="entry name" value="DOUBLE-STRAND BREAK REPAIR RAD50 ATPASE, PUTATIVE-RELATED"/>
    <property type="match status" value="1"/>
</dbReference>
<dbReference type="PANTHER" id="PTHR41259">
    <property type="entry name" value="DOUBLE-STRAND BREAK REPAIR RAD50 ATPASE, PUTATIVE-RELATED"/>
    <property type="match status" value="1"/>
</dbReference>
<keyword evidence="2" id="KW-0472">Membrane</keyword>
<organism evidence="4 6">
    <name type="scientific">Clostridium septicum</name>
    <dbReference type="NCBI Taxonomy" id="1504"/>
    <lineage>
        <taxon>Bacteria</taxon>
        <taxon>Bacillati</taxon>
        <taxon>Bacillota</taxon>
        <taxon>Clostridia</taxon>
        <taxon>Eubacteriales</taxon>
        <taxon>Clostridiaceae</taxon>
        <taxon>Clostridium</taxon>
    </lineage>
</organism>
<dbReference type="Proteomes" id="UP001055437">
    <property type="component" value="Chromosome"/>
</dbReference>
<dbReference type="GeneID" id="303561111"/>
<dbReference type="Gene3D" id="3.40.50.300">
    <property type="entry name" value="P-loop containing nucleotide triphosphate hydrolases"/>
    <property type="match status" value="2"/>
</dbReference>
<evidence type="ECO:0000313" key="5">
    <source>
        <dbReference type="EMBL" id="USS01390.1"/>
    </source>
</evidence>
<evidence type="ECO:0000313" key="7">
    <source>
        <dbReference type="Proteomes" id="UP001055437"/>
    </source>
</evidence>
<dbReference type="InterPro" id="IPR027417">
    <property type="entry name" value="P-loop_NTPase"/>
</dbReference>
<feature type="coiled-coil region" evidence="1">
    <location>
        <begin position="605"/>
        <end position="684"/>
    </location>
</feature>
<protein>
    <submittedName>
        <fullName evidence="5">AAA family ATPase</fullName>
    </submittedName>
</protein>
<feature type="coiled-coil region" evidence="1">
    <location>
        <begin position="359"/>
        <end position="424"/>
    </location>
</feature>
<dbReference type="InterPro" id="IPR038734">
    <property type="entry name" value="YhaN_AAA"/>
</dbReference>
<gene>
    <name evidence="4" type="ORF">CP523_10500</name>
    <name evidence="5" type="ORF">NH397_02845</name>
</gene>
<proteinExistence type="predicted"/>
<feature type="domain" description="YhaN AAA" evidence="3">
    <location>
        <begin position="1"/>
        <end position="65"/>
    </location>
</feature>
<dbReference type="EMBL" id="CP023671">
    <property type="protein sequence ID" value="AYE34796.1"/>
    <property type="molecule type" value="Genomic_DNA"/>
</dbReference>
<keyword evidence="7" id="KW-1185">Reference proteome</keyword>
<evidence type="ECO:0000313" key="6">
    <source>
        <dbReference type="Proteomes" id="UP000280586"/>
    </source>
</evidence>
<feature type="coiled-coil region" evidence="1">
    <location>
        <begin position="709"/>
        <end position="788"/>
    </location>
</feature>
<dbReference type="AlphaFoldDB" id="A0A9N7PJG5"/>
<keyword evidence="2" id="KW-0812">Transmembrane</keyword>
<dbReference type="OrthoDB" id="9764467at2"/>
<accession>A0A9N7PJG5</accession>
<keyword evidence="1" id="KW-0175">Coiled coil</keyword>
<evidence type="ECO:0000256" key="1">
    <source>
        <dbReference type="SAM" id="Coils"/>
    </source>
</evidence>